<comment type="caution">
    <text evidence="1">The sequence shown here is derived from an EMBL/GenBank/DDBJ whole genome shotgun (WGS) entry which is preliminary data.</text>
</comment>
<dbReference type="Proteomes" id="UP000245683">
    <property type="component" value="Unassembled WGS sequence"/>
</dbReference>
<evidence type="ECO:0000313" key="1">
    <source>
        <dbReference type="EMBL" id="PWU43185.1"/>
    </source>
</evidence>
<dbReference type="AlphaFoldDB" id="A0A317JRJ6"/>
<organism evidence="1 2">
    <name type="scientific">Micromonospora globispora</name>
    <dbReference type="NCBI Taxonomy" id="1450148"/>
    <lineage>
        <taxon>Bacteria</taxon>
        <taxon>Bacillati</taxon>
        <taxon>Actinomycetota</taxon>
        <taxon>Actinomycetes</taxon>
        <taxon>Micromonosporales</taxon>
        <taxon>Micromonosporaceae</taxon>
        <taxon>Micromonospora</taxon>
    </lineage>
</organism>
<name>A0A317JRJ6_9ACTN</name>
<dbReference type="EMBL" id="QGSV01000484">
    <property type="protein sequence ID" value="PWU43185.1"/>
    <property type="molecule type" value="Genomic_DNA"/>
</dbReference>
<keyword evidence="2" id="KW-1185">Reference proteome</keyword>
<protein>
    <submittedName>
        <fullName evidence="1">Uncharacterized protein</fullName>
    </submittedName>
</protein>
<proteinExistence type="predicted"/>
<evidence type="ECO:0000313" key="2">
    <source>
        <dbReference type="Proteomes" id="UP000245683"/>
    </source>
</evidence>
<gene>
    <name evidence="1" type="ORF">DLJ46_32600</name>
</gene>
<accession>A0A317JRJ6</accession>
<sequence length="164" mass="18059">MKRVIILGVSNLAAIAPYRPRPGRLLRIERMDGWRIKMYGIAAAAGQPRTQLTDAAHKVAVATLPVANADGNHGVGFVVVHDARPACFVLVNWWVHGYDLYQRYFRSPLDRPEQLLAITTPAVGCVWELAVTGHERHAWVRHVLTSPAAADLEAYLADAADFGL</sequence>
<reference evidence="2" key="1">
    <citation type="submission" date="2018-05" db="EMBL/GenBank/DDBJ databases">
        <title>Micromonospora globispora sp. nov. and Micromonospora rugosa sp. nov., isolated from marine sediment.</title>
        <authorList>
            <person name="Carro L."/>
            <person name="Aysel V."/>
            <person name="Cetin D."/>
            <person name="Igual J.M."/>
            <person name="Klenk H.-P."/>
            <person name="Trujillo M.E."/>
            <person name="Sahin N."/>
        </authorList>
    </citation>
    <scope>NUCLEOTIDE SEQUENCE [LARGE SCALE GENOMIC DNA]</scope>
    <source>
        <strain evidence="2">S2904</strain>
    </source>
</reference>